<dbReference type="PANTHER" id="PTHR45967">
    <property type="entry name" value="G-BOX-BINDING FACTOR 3-RELATED"/>
    <property type="match status" value="1"/>
</dbReference>
<reference evidence="10 11" key="1">
    <citation type="submission" date="2024-11" db="EMBL/GenBank/DDBJ databases">
        <title>A near-complete genome assembly of Cinchona calisaya.</title>
        <authorList>
            <person name="Lian D.C."/>
            <person name="Zhao X.W."/>
            <person name="Wei L."/>
        </authorList>
    </citation>
    <scope>NUCLEOTIDE SEQUENCE [LARGE SCALE GENOMIC DNA]</scope>
    <source>
        <tissue evidence="10">Nenye</tissue>
    </source>
</reference>
<evidence type="ECO:0000313" key="10">
    <source>
        <dbReference type="EMBL" id="KAL3532069.1"/>
    </source>
</evidence>
<keyword evidence="6" id="KW-0539">Nucleus</keyword>
<evidence type="ECO:0000256" key="1">
    <source>
        <dbReference type="ARBA" id="ARBA00004123"/>
    </source>
</evidence>
<organism evidence="10 11">
    <name type="scientific">Cinchona calisaya</name>
    <dbReference type="NCBI Taxonomy" id="153742"/>
    <lineage>
        <taxon>Eukaryota</taxon>
        <taxon>Viridiplantae</taxon>
        <taxon>Streptophyta</taxon>
        <taxon>Embryophyta</taxon>
        <taxon>Tracheophyta</taxon>
        <taxon>Spermatophyta</taxon>
        <taxon>Magnoliopsida</taxon>
        <taxon>eudicotyledons</taxon>
        <taxon>Gunneridae</taxon>
        <taxon>Pentapetalae</taxon>
        <taxon>asterids</taxon>
        <taxon>lamiids</taxon>
        <taxon>Gentianales</taxon>
        <taxon>Rubiaceae</taxon>
        <taxon>Cinchonoideae</taxon>
        <taxon>Cinchoneae</taxon>
        <taxon>Cinchona</taxon>
    </lineage>
</organism>
<dbReference type="Proteomes" id="UP001630127">
    <property type="component" value="Unassembled WGS sequence"/>
</dbReference>
<keyword evidence="11" id="KW-1185">Reference proteome</keyword>
<dbReference type="PROSITE" id="PS50217">
    <property type="entry name" value="BZIP"/>
    <property type="match status" value="1"/>
</dbReference>
<keyword evidence="7" id="KW-0175">Coiled coil</keyword>
<feature type="region of interest" description="Disordered" evidence="8">
    <location>
        <begin position="23"/>
        <end position="42"/>
    </location>
</feature>
<dbReference type="EMBL" id="JBJUIK010000003">
    <property type="protein sequence ID" value="KAL3532069.1"/>
    <property type="molecule type" value="Genomic_DNA"/>
</dbReference>
<comment type="subcellular location">
    <subcellularLocation>
        <location evidence="1">Nucleus</location>
    </subcellularLocation>
</comment>
<feature type="domain" description="BZIP" evidence="9">
    <location>
        <begin position="94"/>
        <end position="157"/>
    </location>
</feature>
<dbReference type="Pfam" id="PF00170">
    <property type="entry name" value="bZIP_1"/>
    <property type="match status" value="1"/>
</dbReference>
<evidence type="ECO:0000313" key="11">
    <source>
        <dbReference type="Proteomes" id="UP001630127"/>
    </source>
</evidence>
<evidence type="ECO:0000256" key="7">
    <source>
        <dbReference type="SAM" id="Coils"/>
    </source>
</evidence>
<name>A0ABD3ALV9_9GENT</name>
<dbReference type="SMART" id="SM00338">
    <property type="entry name" value="BRLZ"/>
    <property type="match status" value="1"/>
</dbReference>
<accession>A0ABD3ALV9</accession>
<evidence type="ECO:0000256" key="6">
    <source>
        <dbReference type="ARBA" id="ARBA00023242"/>
    </source>
</evidence>
<dbReference type="AlphaFoldDB" id="A0ABD3ALV9"/>
<dbReference type="InterPro" id="IPR045314">
    <property type="entry name" value="bZIP_plant_GBF1"/>
</dbReference>
<dbReference type="CDD" id="cd14702">
    <property type="entry name" value="bZIP_plant_GBF1"/>
    <property type="match status" value="1"/>
</dbReference>
<dbReference type="GO" id="GO:0003677">
    <property type="term" value="F:DNA binding"/>
    <property type="evidence" value="ECO:0007669"/>
    <property type="project" value="UniProtKB-KW"/>
</dbReference>
<evidence type="ECO:0000256" key="8">
    <source>
        <dbReference type="SAM" id="MobiDB-lite"/>
    </source>
</evidence>
<evidence type="ECO:0000256" key="3">
    <source>
        <dbReference type="ARBA" id="ARBA00023015"/>
    </source>
</evidence>
<evidence type="ECO:0000256" key="5">
    <source>
        <dbReference type="ARBA" id="ARBA00023163"/>
    </source>
</evidence>
<evidence type="ECO:0000256" key="2">
    <source>
        <dbReference type="ARBA" id="ARBA00007163"/>
    </source>
</evidence>
<dbReference type="PANTHER" id="PTHR45967:SF28">
    <property type="entry name" value="BASIC-LEUCINE ZIPPER (BZIP) TRANSCRIPTION FACTOR FAMILY PROTEIN"/>
    <property type="match status" value="1"/>
</dbReference>
<dbReference type="InterPro" id="IPR004827">
    <property type="entry name" value="bZIP"/>
</dbReference>
<keyword evidence="5" id="KW-0804">Transcription</keyword>
<dbReference type="InterPro" id="IPR044827">
    <property type="entry name" value="GBF-like"/>
</dbReference>
<evidence type="ECO:0000259" key="9">
    <source>
        <dbReference type="PROSITE" id="PS50217"/>
    </source>
</evidence>
<keyword evidence="3" id="KW-0805">Transcription regulation</keyword>
<comment type="similarity">
    <text evidence="2">Belongs to the bZIP family.</text>
</comment>
<dbReference type="InterPro" id="IPR046347">
    <property type="entry name" value="bZIP_sf"/>
</dbReference>
<gene>
    <name evidence="10" type="ORF">ACH5RR_005590</name>
</gene>
<feature type="coiled-coil region" evidence="7">
    <location>
        <begin position="119"/>
        <end position="160"/>
    </location>
</feature>
<protein>
    <recommendedName>
        <fullName evidence="9">BZIP domain-containing protein</fullName>
    </recommendedName>
</protein>
<comment type="caution">
    <text evidence="10">The sequence shown here is derived from an EMBL/GenBank/DDBJ whole genome shotgun (WGS) entry which is preliminary data.</text>
</comment>
<keyword evidence="4" id="KW-0238">DNA-binding</keyword>
<proteinExistence type="inferred from homology"/>
<dbReference type="GO" id="GO:0005634">
    <property type="term" value="C:nucleus"/>
    <property type="evidence" value="ECO:0007669"/>
    <property type="project" value="UniProtKB-SubCell"/>
</dbReference>
<dbReference type="SUPFAM" id="SSF57959">
    <property type="entry name" value="Leucine zipper domain"/>
    <property type="match status" value="1"/>
</dbReference>
<sequence>MVKLELEAAEALAGLAHSGVTMPLQDESDHESCHHHHLIPPKAQEMVIQERQEKISNTTTSKTVNDHDKDDELKLRLSVASSNSTQPLTEIEMEARRLRRVLANRESARQTIHRRQAMFEELKRKAAGLTLENENLIREKELAVTEYDSLKNRNDCLKEQMAKMGKPKAEDVQENSVPRQAECSASASSRSSFFLYNQTSAVPHWSLMDQPLDATLVQCSPPTIWRPDLFSDQRNSNMIANPTTLLYVRPFPCFFPLHHPINALPQSSDQNDRKQSYLSYQCSISAASKSLVYGEDCQPSLSLKAKTRISNSMVSVSTDEDLHEAGLGLLPNGGVTDEETYPNRTVLMPTPLSCFRPLASAGEGVNSNVQHDDASIVMVTASSSGHRANGMSKRNQELYTCKKPLYAGTAAEARKKRKELMKLKSVQAGQYHHTHL</sequence>
<evidence type="ECO:0000256" key="4">
    <source>
        <dbReference type="ARBA" id="ARBA00023125"/>
    </source>
</evidence>